<feature type="compositionally biased region" description="Polar residues" evidence="9">
    <location>
        <begin position="394"/>
        <end position="405"/>
    </location>
</feature>
<dbReference type="PANTHER" id="PTHR30483">
    <property type="entry name" value="LEUCINE-SPECIFIC-BINDING PROTEIN"/>
    <property type="match status" value="1"/>
</dbReference>
<keyword evidence="4 10" id="KW-0732">Signal</keyword>
<feature type="chain" id="PRO_5047186168" evidence="10">
    <location>
        <begin position="27"/>
        <end position="405"/>
    </location>
</feature>
<keyword evidence="7" id="KW-0675">Receptor</keyword>
<dbReference type="Gene3D" id="3.40.50.2300">
    <property type="match status" value="2"/>
</dbReference>
<evidence type="ECO:0000256" key="1">
    <source>
        <dbReference type="ARBA" id="ARBA00004141"/>
    </source>
</evidence>
<evidence type="ECO:0000256" key="8">
    <source>
        <dbReference type="ARBA" id="ARBA00023180"/>
    </source>
</evidence>
<organism evidence="12 13">
    <name type="scientific">Actinomadura rugatobispora</name>
    <dbReference type="NCBI Taxonomy" id="1994"/>
    <lineage>
        <taxon>Bacteria</taxon>
        <taxon>Bacillati</taxon>
        <taxon>Actinomycetota</taxon>
        <taxon>Actinomycetes</taxon>
        <taxon>Streptosporangiales</taxon>
        <taxon>Thermomonosporaceae</taxon>
        <taxon>Actinomadura</taxon>
    </lineage>
</organism>
<evidence type="ECO:0000256" key="5">
    <source>
        <dbReference type="ARBA" id="ARBA00022989"/>
    </source>
</evidence>
<keyword evidence="13" id="KW-1185">Reference proteome</keyword>
<gene>
    <name evidence="12" type="ORF">ACFPZN_09565</name>
</gene>
<evidence type="ECO:0000256" key="6">
    <source>
        <dbReference type="ARBA" id="ARBA00023136"/>
    </source>
</evidence>
<keyword evidence="3" id="KW-0812">Transmembrane</keyword>
<dbReference type="Proteomes" id="UP001596074">
    <property type="component" value="Unassembled WGS sequence"/>
</dbReference>
<proteinExistence type="inferred from homology"/>
<feature type="region of interest" description="Disordered" evidence="9">
    <location>
        <begin position="373"/>
        <end position="405"/>
    </location>
</feature>
<dbReference type="InterPro" id="IPR028082">
    <property type="entry name" value="Peripla_BP_I"/>
</dbReference>
<accession>A0ABW0ZVC6</accession>
<reference evidence="13" key="1">
    <citation type="journal article" date="2019" name="Int. J. Syst. Evol. Microbiol.">
        <title>The Global Catalogue of Microorganisms (GCM) 10K type strain sequencing project: providing services to taxonomists for standard genome sequencing and annotation.</title>
        <authorList>
            <consortium name="The Broad Institute Genomics Platform"/>
            <consortium name="The Broad Institute Genome Sequencing Center for Infectious Disease"/>
            <person name="Wu L."/>
            <person name="Ma J."/>
        </authorList>
    </citation>
    <scope>NUCLEOTIDE SEQUENCE [LARGE SCALE GENOMIC DNA]</scope>
    <source>
        <strain evidence="13">KCTC 42087</strain>
    </source>
</reference>
<dbReference type="InterPro" id="IPR051010">
    <property type="entry name" value="BCAA_transport"/>
</dbReference>
<evidence type="ECO:0000256" key="10">
    <source>
        <dbReference type="SAM" id="SignalP"/>
    </source>
</evidence>
<evidence type="ECO:0000256" key="4">
    <source>
        <dbReference type="ARBA" id="ARBA00022729"/>
    </source>
</evidence>
<dbReference type="PANTHER" id="PTHR30483:SF38">
    <property type="entry name" value="BLR7848 PROTEIN"/>
    <property type="match status" value="1"/>
</dbReference>
<evidence type="ECO:0000259" key="11">
    <source>
        <dbReference type="Pfam" id="PF13458"/>
    </source>
</evidence>
<comment type="subcellular location">
    <subcellularLocation>
        <location evidence="1">Membrane</location>
        <topology evidence="1">Multi-pass membrane protein</topology>
    </subcellularLocation>
</comment>
<evidence type="ECO:0000256" key="2">
    <source>
        <dbReference type="ARBA" id="ARBA00010062"/>
    </source>
</evidence>
<keyword evidence="8" id="KW-0325">Glycoprotein</keyword>
<protein>
    <submittedName>
        <fullName evidence="12">ABC transporter substrate-binding protein</fullName>
    </submittedName>
</protein>
<comment type="similarity">
    <text evidence="2">Belongs to the leucine-binding protein family.</text>
</comment>
<dbReference type="SUPFAM" id="SSF53822">
    <property type="entry name" value="Periplasmic binding protein-like I"/>
    <property type="match status" value="1"/>
</dbReference>
<comment type="caution">
    <text evidence="12">The sequence shown here is derived from an EMBL/GenBank/DDBJ whole genome shotgun (WGS) entry which is preliminary data.</text>
</comment>
<evidence type="ECO:0000256" key="3">
    <source>
        <dbReference type="ARBA" id="ARBA00022692"/>
    </source>
</evidence>
<dbReference type="EMBL" id="JBHSON010000010">
    <property type="protein sequence ID" value="MFC5745854.1"/>
    <property type="molecule type" value="Genomic_DNA"/>
</dbReference>
<dbReference type="InterPro" id="IPR000337">
    <property type="entry name" value="GPCR_3"/>
</dbReference>
<evidence type="ECO:0000256" key="7">
    <source>
        <dbReference type="ARBA" id="ARBA00023170"/>
    </source>
</evidence>
<evidence type="ECO:0000256" key="9">
    <source>
        <dbReference type="SAM" id="MobiDB-lite"/>
    </source>
</evidence>
<dbReference type="PRINTS" id="PR00248">
    <property type="entry name" value="GPCRMGR"/>
</dbReference>
<feature type="signal peptide" evidence="10">
    <location>
        <begin position="1"/>
        <end position="26"/>
    </location>
</feature>
<evidence type="ECO:0000313" key="12">
    <source>
        <dbReference type="EMBL" id="MFC5745854.1"/>
    </source>
</evidence>
<dbReference type="InterPro" id="IPR028081">
    <property type="entry name" value="Leu-bd"/>
</dbReference>
<dbReference type="Pfam" id="PF13458">
    <property type="entry name" value="Peripla_BP_6"/>
    <property type="match status" value="1"/>
</dbReference>
<keyword evidence="6" id="KW-0472">Membrane</keyword>
<name>A0ABW0ZVC6_9ACTN</name>
<sequence length="405" mass="42940">MMSLSAPLRRRSVIGTTLALALTLSACGTTSEGDDKEFDVLFIGGVTGPTAATVKATTDALEAAAASVNEAGGIAGRRVKLQFKNSQADPTRAVSLLQESLSGSNPPDAVIPSGSSAEALALVPLLTRKKIVSVGFGASPLLNDPKKYPYHFQTAPSSAAQLTGLRPHLEKKGVKSLGVLVSKDEYGKGVVQAIKERMAGSAIKVNAFEFVATDVDLSVSYRRMLATKPDFVFLDTTGEAAVRLMQARTQAGGTSVPTAAGIGMSLTAGGPYKYGSRESNENLEILVFKVEVAVPESQQSPTFKDFYKRYTGGKPTTQSLSTPSLAWDELRLLAAAGARPGALDKTPDSLVKAFYNLQMPAGHWLTETQFSYTPDRHTPIPPPDDFPFIPSSPQVNGQYQVKSAQ</sequence>
<keyword evidence="5" id="KW-1133">Transmembrane helix</keyword>
<dbReference type="RefSeq" id="WP_378281478.1">
    <property type="nucleotide sequence ID" value="NZ_JBHSON010000010.1"/>
</dbReference>
<evidence type="ECO:0000313" key="13">
    <source>
        <dbReference type="Proteomes" id="UP001596074"/>
    </source>
</evidence>
<feature type="domain" description="Leucine-binding protein" evidence="11">
    <location>
        <begin position="42"/>
        <end position="361"/>
    </location>
</feature>